<dbReference type="Proteomes" id="UP001496674">
    <property type="component" value="Chromosome"/>
</dbReference>
<organism evidence="1 2">
    <name type="scientific">Bacteroides sedimenti</name>
    <dbReference type="NCBI Taxonomy" id="2136147"/>
    <lineage>
        <taxon>Bacteria</taxon>
        <taxon>Pseudomonadati</taxon>
        <taxon>Bacteroidota</taxon>
        <taxon>Bacteroidia</taxon>
        <taxon>Bacteroidales</taxon>
        <taxon>Bacteroidaceae</taxon>
        <taxon>Bacteroides</taxon>
    </lineage>
</organism>
<keyword evidence="2" id="KW-1185">Reference proteome</keyword>
<protein>
    <submittedName>
        <fullName evidence="1">Uncharacterized protein</fullName>
    </submittedName>
</protein>
<accession>A0ABN6ZC42</accession>
<proteinExistence type="predicted"/>
<name>A0ABN6ZC42_9BACE</name>
<gene>
    <name evidence="1" type="ORF">BSYN_14610</name>
</gene>
<evidence type="ECO:0000313" key="2">
    <source>
        <dbReference type="Proteomes" id="UP001496674"/>
    </source>
</evidence>
<dbReference type="EMBL" id="AP028055">
    <property type="protein sequence ID" value="BEG99196.1"/>
    <property type="molecule type" value="Genomic_DNA"/>
</dbReference>
<dbReference type="RefSeq" id="WP_353329562.1">
    <property type="nucleotide sequence ID" value="NZ_AP028055.1"/>
</dbReference>
<reference evidence="1 2" key="1">
    <citation type="submission" date="2023-04" db="EMBL/GenBank/DDBJ databases">
        <title>Draft genome sequence of acteroides sedimenti strain YN3PY1.</title>
        <authorList>
            <person name="Yoshida N."/>
        </authorList>
    </citation>
    <scope>NUCLEOTIDE SEQUENCE [LARGE SCALE GENOMIC DNA]</scope>
    <source>
        <strain evidence="1 2">YN3PY1</strain>
    </source>
</reference>
<sequence>MKKKKQTFVPEERVVYPQNQSIIEFLIDSLGKERKKIARPPPIFQVFTNRKNPFEPPTIFI</sequence>
<evidence type="ECO:0000313" key="1">
    <source>
        <dbReference type="EMBL" id="BEG99196.1"/>
    </source>
</evidence>